<reference evidence="2 3" key="1">
    <citation type="submission" date="2019-09" db="EMBL/GenBank/DDBJ databases">
        <title>Draft genome of the ectomycorrhizal ascomycete Sphaerosporella brunnea.</title>
        <authorList>
            <consortium name="DOE Joint Genome Institute"/>
            <person name="Benucci G.M."/>
            <person name="Marozzi G."/>
            <person name="Antonielli L."/>
            <person name="Sanchez S."/>
            <person name="Marco P."/>
            <person name="Wang X."/>
            <person name="Falini L.B."/>
            <person name="Barry K."/>
            <person name="Haridas S."/>
            <person name="Lipzen A."/>
            <person name="Labutti K."/>
            <person name="Grigoriev I.V."/>
            <person name="Murat C."/>
            <person name="Martin F."/>
            <person name="Albertini E."/>
            <person name="Donnini D."/>
            <person name="Bonito G."/>
        </authorList>
    </citation>
    <scope>NUCLEOTIDE SEQUENCE [LARGE SCALE GENOMIC DNA]</scope>
    <source>
        <strain evidence="2 3">Sb_GMNB300</strain>
    </source>
</reference>
<sequence length="213" mass="23592">MANDARNNAVLQTRRKNCALSVLFATLTKPILKDTDHFQELYTDRQYKMPFCELSIDQKAEVHRKIIESAGRTNTEFNTMARISLISRDIMAATGGAIAVASIFLADRPLHRAVNIAFSIVGGYLGGYITHVCGLKWRSYPTGTVANSIQVVLQTMVQIAIEFESGWHLSERLEPLLAAVAVRIQGIVPVLVDRCRAALNGRASIYLLVTVFE</sequence>
<evidence type="ECO:0000313" key="2">
    <source>
        <dbReference type="EMBL" id="KAA8893279.1"/>
    </source>
</evidence>
<dbReference type="AlphaFoldDB" id="A0A5J5EE99"/>
<proteinExistence type="predicted"/>
<organism evidence="2 3">
    <name type="scientific">Sphaerosporella brunnea</name>
    <dbReference type="NCBI Taxonomy" id="1250544"/>
    <lineage>
        <taxon>Eukaryota</taxon>
        <taxon>Fungi</taxon>
        <taxon>Dikarya</taxon>
        <taxon>Ascomycota</taxon>
        <taxon>Pezizomycotina</taxon>
        <taxon>Pezizomycetes</taxon>
        <taxon>Pezizales</taxon>
        <taxon>Pyronemataceae</taxon>
        <taxon>Sphaerosporella</taxon>
    </lineage>
</organism>
<keyword evidence="1" id="KW-1133">Transmembrane helix</keyword>
<evidence type="ECO:0000256" key="1">
    <source>
        <dbReference type="SAM" id="Phobius"/>
    </source>
</evidence>
<keyword evidence="3" id="KW-1185">Reference proteome</keyword>
<dbReference type="EMBL" id="VXIS01000468">
    <property type="protein sequence ID" value="KAA8893279.1"/>
    <property type="molecule type" value="Genomic_DNA"/>
</dbReference>
<dbReference type="InParanoid" id="A0A5J5EE99"/>
<name>A0A5J5EE99_9PEZI</name>
<comment type="caution">
    <text evidence="2">The sequence shown here is derived from an EMBL/GenBank/DDBJ whole genome shotgun (WGS) entry which is preliminary data.</text>
</comment>
<accession>A0A5J5EE99</accession>
<keyword evidence="1" id="KW-0472">Membrane</keyword>
<keyword evidence="1" id="KW-0812">Transmembrane</keyword>
<evidence type="ECO:0000313" key="3">
    <source>
        <dbReference type="Proteomes" id="UP000326924"/>
    </source>
</evidence>
<gene>
    <name evidence="2" type="ORF">FN846DRAFT_914228</name>
</gene>
<feature type="transmembrane region" description="Helical" evidence="1">
    <location>
        <begin position="90"/>
        <end position="106"/>
    </location>
</feature>
<protein>
    <submittedName>
        <fullName evidence="2">Uncharacterized protein</fullName>
    </submittedName>
</protein>
<feature type="transmembrane region" description="Helical" evidence="1">
    <location>
        <begin position="112"/>
        <end position="130"/>
    </location>
</feature>
<dbReference type="Proteomes" id="UP000326924">
    <property type="component" value="Unassembled WGS sequence"/>
</dbReference>